<feature type="region of interest" description="Disordered" evidence="1">
    <location>
        <begin position="958"/>
        <end position="1014"/>
    </location>
</feature>
<evidence type="ECO:0008006" key="6">
    <source>
        <dbReference type="Google" id="ProtNLM"/>
    </source>
</evidence>
<feature type="domain" description="T6SS Phospholipase effector Tle1-like catalytic" evidence="3">
    <location>
        <begin position="8"/>
        <end position="267"/>
    </location>
</feature>
<feature type="compositionally biased region" description="Low complexity" evidence="1">
    <location>
        <begin position="958"/>
        <end position="982"/>
    </location>
</feature>
<dbReference type="Pfam" id="PF09994">
    <property type="entry name" value="T6SS_Tle1-like_cat"/>
    <property type="match status" value="1"/>
</dbReference>
<dbReference type="EMBL" id="KN846956">
    <property type="protein sequence ID" value="KIW72335.1"/>
    <property type="molecule type" value="Genomic_DNA"/>
</dbReference>
<accession>A0A0D2G0R5</accession>
<dbReference type="Gene3D" id="3.40.50.300">
    <property type="entry name" value="P-loop containing nucleotide triphosphate hydrolases"/>
    <property type="match status" value="1"/>
</dbReference>
<feature type="compositionally biased region" description="Basic residues" evidence="1">
    <location>
        <begin position="996"/>
        <end position="1014"/>
    </location>
</feature>
<dbReference type="PANTHER" id="PTHR33840">
    <property type="match status" value="1"/>
</dbReference>
<dbReference type="PANTHER" id="PTHR33840:SF1">
    <property type="entry name" value="TLE1 PHOSPHOLIPASE DOMAIN-CONTAINING PROTEIN"/>
    <property type="match status" value="1"/>
</dbReference>
<dbReference type="CDD" id="cd00882">
    <property type="entry name" value="Ras_like_GTPase"/>
    <property type="match status" value="1"/>
</dbReference>
<evidence type="ECO:0000256" key="1">
    <source>
        <dbReference type="SAM" id="MobiDB-lite"/>
    </source>
</evidence>
<keyword evidence="5" id="KW-1185">Reference proteome</keyword>
<organism evidence="4 5">
    <name type="scientific">Phialophora macrospora</name>
    <dbReference type="NCBI Taxonomy" id="1851006"/>
    <lineage>
        <taxon>Eukaryota</taxon>
        <taxon>Fungi</taxon>
        <taxon>Dikarya</taxon>
        <taxon>Ascomycota</taxon>
        <taxon>Pezizomycotina</taxon>
        <taxon>Eurotiomycetes</taxon>
        <taxon>Chaetothyriomycetidae</taxon>
        <taxon>Chaetothyriales</taxon>
        <taxon>Herpotrichiellaceae</taxon>
        <taxon>Phialophora</taxon>
    </lineage>
</organism>
<dbReference type="InterPro" id="IPR027417">
    <property type="entry name" value="P-loop_NTPase"/>
</dbReference>
<evidence type="ECO:0000259" key="3">
    <source>
        <dbReference type="Pfam" id="PF09994"/>
    </source>
</evidence>
<gene>
    <name evidence="4" type="ORF">PV04_00535</name>
</gene>
<evidence type="ECO:0000259" key="2">
    <source>
        <dbReference type="Pfam" id="PF01926"/>
    </source>
</evidence>
<evidence type="ECO:0000313" key="4">
    <source>
        <dbReference type="EMBL" id="KIW72335.1"/>
    </source>
</evidence>
<dbReference type="Pfam" id="PF01926">
    <property type="entry name" value="MMR_HSR1"/>
    <property type="match status" value="1"/>
</dbReference>
<dbReference type="AlphaFoldDB" id="A0A0D2G0R5"/>
<protein>
    <recommendedName>
        <fullName evidence="6">DUF2235 domain-containing protein</fullName>
    </recommendedName>
</protein>
<proteinExistence type="predicted"/>
<dbReference type="InterPro" id="IPR006073">
    <property type="entry name" value="GTP-bd"/>
</dbReference>
<sequence length="1014" mass="113310">MSARTHVKRLIVCVDAEEYRPEDGTLGNDNSSNIFRIKSVIPGGVCYDAQGRAIEQIVRYYRAAADGPSRIERLKSRATTRYHEEQIKSIVKEVCETLEEPQDELFLYGFGRGAFLVRAVAGLLTTMYLPKRTSLRYFDRLYQSALDVYKARKEDDNRNGPKIIEFLRTHTTRPPRIQFVGIINTVKYSVDDSIHDISFVSSIQNLRHALAFNEMRAQLGAEVFETPSAKDMEGRTFVQAWFVGSHQDLGGGAFEDGLSLYPLQWLLIESIRAGLVLQPPDESSQPRSRTGVLSLAFPQYVGGLPKLEESETIEWQMSYSNGIQVSFYDLQSLHGTSSDTDQAHSVQINTSNPLYNNPPKVFNSKGLIGWSDDGSYGTIIHPSVFCLLDRTPRFYEQYRFKSLKKDLADYRDRCLEEGDGAIPPWLEGLELQASGVKAFRILVCGKTGVGKSTLINKVFGVEMTEESDSYKQGNHDINEAFESTNHPGLLIHDSRGWQAGSDKELELIAKFLRHRAYQKNPAEALHVIWFCVDSDVSRIEAADKRTFETIAEFSNHVPVFVVGTKKDKLIAFRKIQLLEKYMEQTGNYPESQRLANQEADRLADEQFMSLREELSRIKHYKADGYCCLSKDDDQGVKKLLSQTLELITDDRVRLFAVAAQVVDVEQKIDTAITECMRLGTHAIRTAMVPLPFSSAIGTPTVARILCQNILQCFGFPKALPEQVEEIMTRVVLGHLKKFMVVTITEFLAVGVTTAGLVVGTMGAAGVIAFASCALAVPPTARMLFKCACDMILILERSFRYQGKYVSVKQIEDAAVYYTTAMTTTFAGKELLLQKHVHDEVDRLVPLTKITAGIKFGKLRPGLEDIIYKNRFLKTEPDKSSESRPMVPEMGGTEVAELEGVQSPVELPGAKRQPTELPAEDVKLPLSGTSREVLSSAYGSTSGTNTTADDILSLEERTTISQTQSDQSLTTTRQTSLSPTTVTGVERTRSDNMFSRSTRKWSSKLGLRKSKTLSE</sequence>
<dbReference type="GO" id="GO:0005525">
    <property type="term" value="F:GTP binding"/>
    <property type="evidence" value="ECO:0007669"/>
    <property type="project" value="InterPro"/>
</dbReference>
<dbReference type="Proteomes" id="UP000054266">
    <property type="component" value="Unassembled WGS sequence"/>
</dbReference>
<dbReference type="STRING" id="5601.A0A0D2G0R5"/>
<reference evidence="4 5" key="1">
    <citation type="submission" date="2015-01" db="EMBL/GenBank/DDBJ databases">
        <title>The Genome Sequence of Capronia semiimmersa CBS27337.</title>
        <authorList>
            <consortium name="The Broad Institute Genomics Platform"/>
            <person name="Cuomo C."/>
            <person name="de Hoog S."/>
            <person name="Gorbushina A."/>
            <person name="Stielow B."/>
            <person name="Teixiera M."/>
            <person name="Abouelleil A."/>
            <person name="Chapman S.B."/>
            <person name="Priest M."/>
            <person name="Young S.K."/>
            <person name="Wortman J."/>
            <person name="Nusbaum C."/>
            <person name="Birren B."/>
        </authorList>
    </citation>
    <scope>NUCLEOTIDE SEQUENCE [LARGE SCALE GENOMIC DNA]</scope>
    <source>
        <strain evidence="4 5">CBS 27337</strain>
    </source>
</reference>
<feature type="domain" description="G" evidence="2">
    <location>
        <begin position="440"/>
        <end position="565"/>
    </location>
</feature>
<feature type="region of interest" description="Disordered" evidence="1">
    <location>
        <begin position="892"/>
        <end position="927"/>
    </location>
</feature>
<dbReference type="InterPro" id="IPR018712">
    <property type="entry name" value="Tle1-like_cat"/>
</dbReference>
<dbReference type="SUPFAM" id="SSF52540">
    <property type="entry name" value="P-loop containing nucleoside triphosphate hydrolases"/>
    <property type="match status" value="1"/>
</dbReference>
<evidence type="ECO:0000313" key="5">
    <source>
        <dbReference type="Proteomes" id="UP000054266"/>
    </source>
</evidence>
<dbReference type="HOGENOM" id="CLU_304609_0_0_1"/>
<name>A0A0D2G0R5_9EURO</name>